<dbReference type="Gene3D" id="3.40.50.150">
    <property type="entry name" value="Vaccinia Virus protein VP39"/>
    <property type="match status" value="1"/>
</dbReference>
<dbReference type="InterPro" id="IPR013216">
    <property type="entry name" value="Methyltransf_11"/>
</dbReference>
<gene>
    <name evidence="2" type="ORF">AMST5_03326</name>
</gene>
<evidence type="ECO:0000313" key="2">
    <source>
        <dbReference type="EMBL" id="CAJ0882314.1"/>
    </source>
</evidence>
<accession>A0AA48M3N3</accession>
<dbReference type="EMBL" id="OY288114">
    <property type="protein sequence ID" value="CAJ0882314.1"/>
    <property type="molecule type" value="Genomic_DNA"/>
</dbReference>
<evidence type="ECO:0000259" key="1">
    <source>
        <dbReference type="Pfam" id="PF08241"/>
    </source>
</evidence>
<dbReference type="Gene3D" id="1.10.10.2560">
    <property type="match status" value="1"/>
</dbReference>
<reference evidence="2" key="1">
    <citation type="submission" date="2023-07" db="EMBL/GenBank/DDBJ databases">
        <authorList>
            <person name="Pelsma A.J. K."/>
        </authorList>
    </citation>
    <scope>NUCLEOTIDE SEQUENCE</scope>
</reference>
<dbReference type="CDD" id="cd02440">
    <property type="entry name" value="AdoMet_MTases"/>
    <property type="match status" value="1"/>
</dbReference>
<dbReference type="PANTHER" id="PTHR45180:SF1">
    <property type="entry name" value="OS01G0307686 PROTEIN"/>
    <property type="match status" value="1"/>
</dbReference>
<dbReference type="AlphaFoldDB" id="A0AA48M3N3"/>
<dbReference type="InterPro" id="IPR029063">
    <property type="entry name" value="SAM-dependent_MTases_sf"/>
</dbReference>
<proteinExistence type="predicted"/>
<name>A0AA48M3N3_9ZZZZ</name>
<dbReference type="Pfam" id="PF08241">
    <property type="entry name" value="Methyltransf_11"/>
    <property type="match status" value="1"/>
</dbReference>
<dbReference type="PANTHER" id="PTHR45180">
    <property type="entry name" value="OS01G0307686 PROTEIN"/>
    <property type="match status" value="1"/>
</dbReference>
<organism evidence="2">
    <name type="scientific">freshwater sediment metagenome</name>
    <dbReference type="NCBI Taxonomy" id="556182"/>
    <lineage>
        <taxon>unclassified sequences</taxon>
        <taxon>metagenomes</taxon>
        <taxon>ecological metagenomes</taxon>
    </lineage>
</organism>
<dbReference type="GO" id="GO:0008757">
    <property type="term" value="F:S-adenosylmethionine-dependent methyltransferase activity"/>
    <property type="evidence" value="ECO:0007669"/>
    <property type="project" value="InterPro"/>
</dbReference>
<protein>
    <recommendedName>
        <fullName evidence="1">Methyltransferase type 11 domain-containing protein</fullName>
    </recommendedName>
</protein>
<feature type="domain" description="Methyltransferase type 11" evidence="1">
    <location>
        <begin position="39"/>
        <end position="126"/>
    </location>
</feature>
<sequence length="248" mass="27521">MSLYFGENAQAYRAFRPDYPEALFAWLADAAPARTLAWDCGAGSGQAALGLARHFDRVLATERDPRQLAMAPRRANIDYRLAAAEDDPGLAGSVDLIACACSLHWFDLPRFYENAARALKPGGLIAAWTYDWPWTGAPALDAVLETLKTDILGPFWGENAAYYFNGYRTLPFPFHEPRAPTFTTPIAESGADLTRFLSTWSAVQKYRERNGADPLALVDKALDAAWRQSPPSLPLRVPLHLRCGYKTR</sequence>
<dbReference type="SUPFAM" id="SSF53335">
    <property type="entry name" value="S-adenosyl-L-methionine-dependent methyltransferases"/>
    <property type="match status" value="1"/>
</dbReference>